<organism evidence="1 2">
    <name type="scientific">Trifolium medium</name>
    <dbReference type="NCBI Taxonomy" id="97028"/>
    <lineage>
        <taxon>Eukaryota</taxon>
        <taxon>Viridiplantae</taxon>
        <taxon>Streptophyta</taxon>
        <taxon>Embryophyta</taxon>
        <taxon>Tracheophyta</taxon>
        <taxon>Spermatophyta</taxon>
        <taxon>Magnoliopsida</taxon>
        <taxon>eudicotyledons</taxon>
        <taxon>Gunneridae</taxon>
        <taxon>Pentapetalae</taxon>
        <taxon>rosids</taxon>
        <taxon>fabids</taxon>
        <taxon>Fabales</taxon>
        <taxon>Fabaceae</taxon>
        <taxon>Papilionoideae</taxon>
        <taxon>50 kb inversion clade</taxon>
        <taxon>NPAAA clade</taxon>
        <taxon>Hologalegina</taxon>
        <taxon>IRL clade</taxon>
        <taxon>Trifolieae</taxon>
        <taxon>Trifolium</taxon>
    </lineage>
</organism>
<name>A0A392SEA0_9FABA</name>
<sequence length="16" mass="1661">MTLADPASDCVRVGLL</sequence>
<accession>A0A392SEA0</accession>
<dbReference type="AlphaFoldDB" id="A0A392SEA0"/>
<proteinExistence type="predicted"/>
<evidence type="ECO:0000313" key="2">
    <source>
        <dbReference type="Proteomes" id="UP000265520"/>
    </source>
</evidence>
<reference evidence="1 2" key="1">
    <citation type="journal article" date="2018" name="Front. Plant Sci.">
        <title>Red Clover (Trifolium pratense) and Zigzag Clover (T. medium) - A Picture of Genomic Similarities and Differences.</title>
        <authorList>
            <person name="Dluhosova J."/>
            <person name="Istvanek J."/>
            <person name="Nedelnik J."/>
            <person name="Repkova J."/>
        </authorList>
    </citation>
    <scope>NUCLEOTIDE SEQUENCE [LARGE SCALE GENOMIC DNA]</scope>
    <source>
        <strain evidence="2">cv. 10/8</strain>
        <tissue evidence="1">Leaf</tissue>
    </source>
</reference>
<keyword evidence="2" id="KW-1185">Reference proteome</keyword>
<comment type="caution">
    <text evidence="1">The sequence shown here is derived from an EMBL/GenBank/DDBJ whole genome shotgun (WGS) entry which is preliminary data.</text>
</comment>
<dbReference type="EMBL" id="LXQA010368991">
    <property type="protein sequence ID" value="MCI47208.1"/>
    <property type="molecule type" value="Genomic_DNA"/>
</dbReference>
<protein>
    <submittedName>
        <fullName evidence="1">Uncharacterized protein</fullName>
    </submittedName>
</protein>
<evidence type="ECO:0000313" key="1">
    <source>
        <dbReference type="EMBL" id="MCI47208.1"/>
    </source>
</evidence>
<dbReference type="Proteomes" id="UP000265520">
    <property type="component" value="Unassembled WGS sequence"/>
</dbReference>